<keyword evidence="9" id="KW-1185">Reference proteome</keyword>
<evidence type="ECO:0000256" key="1">
    <source>
        <dbReference type="ARBA" id="ARBA00007447"/>
    </source>
</evidence>
<dbReference type="OrthoDB" id="607201at2759"/>
<evidence type="ECO:0000259" key="7">
    <source>
        <dbReference type="PROSITE" id="PS51767"/>
    </source>
</evidence>
<organism evidence="8 9">
    <name type="scientific">Asparagus officinalis</name>
    <name type="common">Garden asparagus</name>
    <dbReference type="NCBI Taxonomy" id="4686"/>
    <lineage>
        <taxon>Eukaryota</taxon>
        <taxon>Viridiplantae</taxon>
        <taxon>Streptophyta</taxon>
        <taxon>Embryophyta</taxon>
        <taxon>Tracheophyta</taxon>
        <taxon>Spermatophyta</taxon>
        <taxon>Magnoliopsida</taxon>
        <taxon>Liliopsida</taxon>
        <taxon>Asparagales</taxon>
        <taxon>Asparagaceae</taxon>
        <taxon>Asparagoideae</taxon>
        <taxon>Asparagus</taxon>
    </lineage>
</organism>
<dbReference type="AlphaFoldDB" id="A0A5P1EC20"/>
<feature type="signal peptide" evidence="6">
    <location>
        <begin position="1"/>
        <end position="18"/>
    </location>
</feature>
<keyword evidence="4" id="KW-0378">Hydrolase</keyword>
<dbReference type="GO" id="GO:0005576">
    <property type="term" value="C:extracellular region"/>
    <property type="evidence" value="ECO:0007669"/>
    <property type="project" value="TreeGrafter"/>
</dbReference>
<dbReference type="InterPro" id="IPR033121">
    <property type="entry name" value="PEPTIDASE_A1"/>
</dbReference>
<dbReference type="InterPro" id="IPR051708">
    <property type="entry name" value="Plant_Aspart_Prot_A1"/>
</dbReference>
<dbReference type="PANTHER" id="PTHR47967:SF23">
    <property type="entry name" value="OS04G0448300 PROTEIN"/>
    <property type="match status" value="1"/>
</dbReference>
<sequence length="429" mass="48055">MAQILFFLLLLLALTTSGLRIEFIDRFSPHSPFNETAKPGSLTEKLIRQSQARMSRIKEITSTQVNKTTIHPPFFEDQSLYLAVVGIGTGQDDRMYYLEMDTGSGVTWIQCKPCNPCFPEQIGTFNPPDSPTYRKMACDDPLCVHPYACITGVCKYVITYADQSWVEGDLSRETFYFHNSSGEFETFQGLAYGCTHRYQGLEEYTGVPSGILGLDSSPHSLVNQLIDDTHGRFSYCLFPPQVEKVKSLAFGDDIVMNGDVQTTPILHSDGFYYLKLNDISIDGQPMNFPPGTFDRQADGTGGCIIDSGAAMSYLAGGPYDVVRNKLQSIFTLLGLVPDDTASDDLDLCYHMREQPGLDYLPSLTFNLQDADLLVRPEQLYVTNDQARVFCLGIFRDDRTDIGAHQQFNTRFTYDLINWQLSFVPEDCGA</sequence>
<dbReference type="SUPFAM" id="SSF50630">
    <property type="entry name" value="Acid proteases"/>
    <property type="match status" value="1"/>
</dbReference>
<gene>
    <name evidence="8" type="ORF">A4U43_C07F15030</name>
</gene>
<proteinExistence type="inferred from homology"/>
<feature type="chain" id="PRO_5024428236" description="Peptidase A1 domain-containing protein" evidence="6">
    <location>
        <begin position="19"/>
        <end position="429"/>
    </location>
</feature>
<evidence type="ECO:0000256" key="2">
    <source>
        <dbReference type="ARBA" id="ARBA00022670"/>
    </source>
</evidence>
<reference evidence="9" key="1">
    <citation type="journal article" date="2017" name="Nat. Commun.">
        <title>The asparagus genome sheds light on the origin and evolution of a young Y chromosome.</title>
        <authorList>
            <person name="Harkess A."/>
            <person name="Zhou J."/>
            <person name="Xu C."/>
            <person name="Bowers J.E."/>
            <person name="Van der Hulst R."/>
            <person name="Ayyampalayam S."/>
            <person name="Mercati F."/>
            <person name="Riccardi P."/>
            <person name="McKain M.R."/>
            <person name="Kakrana A."/>
            <person name="Tang H."/>
            <person name="Ray J."/>
            <person name="Groenendijk J."/>
            <person name="Arikit S."/>
            <person name="Mathioni S.M."/>
            <person name="Nakano M."/>
            <person name="Shan H."/>
            <person name="Telgmann-Rauber A."/>
            <person name="Kanno A."/>
            <person name="Yue Z."/>
            <person name="Chen H."/>
            <person name="Li W."/>
            <person name="Chen Y."/>
            <person name="Xu X."/>
            <person name="Zhang Y."/>
            <person name="Luo S."/>
            <person name="Chen H."/>
            <person name="Gao J."/>
            <person name="Mao Z."/>
            <person name="Pires J.C."/>
            <person name="Luo M."/>
            <person name="Kudrna D."/>
            <person name="Wing R.A."/>
            <person name="Meyers B.C."/>
            <person name="Yi K."/>
            <person name="Kong H."/>
            <person name="Lavrijsen P."/>
            <person name="Sunseri F."/>
            <person name="Falavigna A."/>
            <person name="Ye Y."/>
            <person name="Leebens-Mack J.H."/>
            <person name="Chen G."/>
        </authorList>
    </citation>
    <scope>NUCLEOTIDE SEQUENCE [LARGE SCALE GENOMIC DNA]</scope>
    <source>
        <strain evidence="9">cv. DH0086</strain>
    </source>
</reference>
<dbReference type="PROSITE" id="PS51767">
    <property type="entry name" value="PEPTIDASE_A1"/>
    <property type="match status" value="1"/>
</dbReference>
<dbReference type="GO" id="GO:0006508">
    <property type="term" value="P:proteolysis"/>
    <property type="evidence" value="ECO:0007669"/>
    <property type="project" value="UniProtKB-KW"/>
</dbReference>
<dbReference type="PANTHER" id="PTHR47967">
    <property type="entry name" value="OS07G0603500 PROTEIN-RELATED"/>
    <property type="match status" value="1"/>
</dbReference>
<evidence type="ECO:0000256" key="3">
    <source>
        <dbReference type="ARBA" id="ARBA00022750"/>
    </source>
</evidence>
<name>A0A5P1EC20_ASPOF</name>
<dbReference type="InterPro" id="IPR032799">
    <property type="entry name" value="TAXi_C"/>
</dbReference>
<evidence type="ECO:0000313" key="9">
    <source>
        <dbReference type="Proteomes" id="UP000243459"/>
    </source>
</evidence>
<evidence type="ECO:0000313" key="8">
    <source>
        <dbReference type="EMBL" id="ONK63426.1"/>
    </source>
</evidence>
<accession>A0A5P1EC20</accession>
<keyword evidence="2" id="KW-0645">Protease</keyword>
<dbReference type="Proteomes" id="UP000243459">
    <property type="component" value="Chromosome 7"/>
</dbReference>
<dbReference type="InterPro" id="IPR021109">
    <property type="entry name" value="Peptidase_aspartic_dom_sf"/>
</dbReference>
<keyword evidence="5" id="KW-0325">Glycoprotein</keyword>
<dbReference type="InterPro" id="IPR032861">
    <property type="entry name" value="TAXi_N"/>
</dbReference>
<dbReference type="OMA" id="NDCEFRA"/>
<evidence type="ECO:0000256" key="6">
    <source>
        <dbReference type="SAM" id="SignalP"/>
    </source>
</evidence>
<keyword evidence="3" id="KW-0064">Aspartyl protease</keyword>
<feature type="domain" description="Peptidase A1" evidence="7">
    <location>
        <begin position="81"/>
        <end position="423"/>
    </location>
</feature>
<dbReference type="InterPro" id="IPR034161">
    <property type="entry name" value="Pepsin-like_plant"/>
</dbReference>
<dbReference type="EMBL" id="CM007387">
    <property type="protein sequence ID" value="ONK63426.1"/>
    <property type="molecule type" value="Genomic_DNA"/>
</dbReference>
<dbReference type="GO" id="GO:0004190">
    <property type="term" value="F:aspartic-type endopeptidase activity"/>
    <property type="evidence" value="ECO:0007669"/>
    <property type="project" value="UniProtKB-KW"/>
</dbReference>
<evidence type="ECO:0000256" key="4">
    <source>
        <dbReference type="ARBA" id="ARBA00022801"/>
    </source>
</evidence>
<dbReference type="Pfam" id="PF14543">
    <property type="entry name" value="TAXi_N"/>
    <property type="match status" value="1"/>
</dbReference>
<dbReference type="CDD" id="cd05476">
    <property type="entry name" value="pepsin_A_like_plant"/>
    <property type="match status" value="1"/>
</dbReference>
<protein>
    <recommendedName>
        <fullName evidence="7">Peptidase A1 domain-containing protein</fullName>
    </recommendedName>
</protein>
<evidence type="ECO:0000256" key="5">
    <source>
        <dbReference type="ARBA" id="ARBA00023180"/>
    </source>
</evidence>
<keyword evidence="6" id="KW-0732">Signal</keyword>
<dbReference type="Pfam" id="PF14541">
    <property type="entry name" value="TAXi_C"/>
    <property type="match status" value="1"/>
</dbReference>
<comment type="similarity">
    <text evidence="1">Belongs to the peptidase A1 family.</text>
</comment>
<dbReference type="Gene3D" id="2.40.70.10">
    <property type="entry name" value="Acid Proteases"/>
    <property type="match status" value="2"/>
</dbReference>
<dbReference type="Gramene" id="ONK63426">
    <property type="protein sequence ID" value="ONK63426"/>
    <property type="gene ID" value="A4U43_C07F15030"/>
</dbReference>